<evidence type="ECO:0000313" key="1">
    <source>
        <dbReference type="EMBL" id="KAF6070332.1"/>
    </source>
</evidence>
<dbReference type="Proteomes" id="UP000536275">
    <property type="component" value="Unassembled WGS sequence"/>
</dbReference>
<comment type="caution">
    <text evidence="1">The sequence shown here is derived from an EMBL/GenBank/DDBJ whole genome shotgun (WGS) entry which is preliminary data.</text>
</comment>
<proteinExistence type="predicted"/>
<sequence length="79" mass="9071">MKKSNSKQLLTTLDLPPIIPASITTLDFDHAVNSYQPGNYNPEDLPDKIPIINESTGSFRRFIRRAKSTRIKRIMIKEE</sequence>
<protein>
    <submittedName>
        <fullName evidence="1">Uncharacterized protein</fullName>
    </submittedName>
</protein>
<evidence type="ECO:0000313" key="2">
    <source>
        <dbReference type="Proteomes" id="UP000536275"/>
    </source>
</evidence>
<reference evidence="1 2" key="1">
    <citation type="submission" date="2020-03" db="EMBL/GenBank/DDBJ databases">
        <title>FDA dAtabase for Regulatory Grade micrObial Sequences (FDA-ARGOS): Supporting development and validation of Infectious Disease Dx tests.</title>
        <authorList>
            <person name="Campos J."/>
            <person name="Goldberg B."/>
            <person name="Tallon L."/>
            <person name="Sadzewicz L."/>
            <person name="Vavikolanu K."/>
            <person name="Mehta A."/>
            <person name="Aluvathingal J."/>
            <person name="Nadendla S."/>
            <person name="Nandy P."/>
            <person name="Geyer C."/>
            <person name="Yan Y."/>
            <person name="Sichtig H."/>
        </authorList>
    </citation>
    <scope>NUCLEOTIDE SEQUENCE [LARGE SCALE GENOMIC DNA]</scope>
    <source>
        <strain evidence="1 2">FDAARGOS_656</strain>
    </source>
</reference>
<dbReference type="EMBL" id="JABWAD010000027">
    <property type="protein sequence ID" value="KAF6070332.1"/>
    <property type="molecule type" value="Genomic_DNA"/>
</dbReference>
<accession>A0A8H6F5S9</accession>
<organism evidence="1 2">
    <name type="scientific">Candida albicans</name>
    <name type="common">Yeast</name>
    <dbReference type="NCBI Taxonomy" id="5476"/>
    <lineage>
        <taxon>Eukaryota</taxon>
        <taxon>Fungi</taxon>
        <taxon>Dikarya</taxon>
        <taxon>Ascomycota</taxon>
        <taxon>Saccharomycotina</taxon>
        <taxon>Pichiomycetes</taxon>
        <taxon>Debaryomycetaceae</taxon>
        <taxon>Candida/Lodderomyces clade</taxon>
        <taxon>Candida</taxon>
    </lineage>
</organism>
<dbReference type="AlphaFoldDB" id="A0A8H6F5S9"/>
<gene>
    <name evidence="1" type="ORF">FOB64_002408</name>
</gene>
<name>A0A8H6F5S9_CANAX</name>